<dbReference type="InterPro" id="IPR051533">
    <property type="entry name" value="WaaL-like"/>
</dbReference>
<evidence type="ECO:0000256" key="3">
    <source>
        <dbReference type="ARBA" id="ARBA00022989"/>
    </source>
</evidence>
<feature type="transmembrane region" description="Helical" evidence="5">
    <location>
        <begin position="192"/>
        <end position="209"/>
    </location>
</feature>
<sequence>MVTLILPYDALAYLLILLMVLFSIKYLKTNMMFLFVYYPLRPIMSEINQGLTFLGDAVLISALVITLFYKKSDIYSLSRKQSYFIYYLLFLMIGSISALIISNVSIISLAVELRALGLMLIFVFIFSNNYWVKRDYILLLNTTFVTALVISVHGILEKLLGKSVMLPQSWAAWDLSKENAERVYGTLGNPNVLAMYLLFVFVLTFLPFVKESRLKFMVPIVQIATLSTVLLTASRGSLLAFFIAGFIYLIITKKWTYFLKVALLTVLSFILIYYPAQSLADAFDQKDDRDKTEQREKKSKKDSLDLFERLQVMFSDRTIKASTNWGRIYILIKGKEIFLDHPIIGTGFATFGDSATQSFSSPIYETYNIKGDIYTDNQYIHILVSTGLVGLILLMIFLIRLLRMIWTQYLFEDKWFFIFLTITFLISCLYYNTLESKTFMMLYFTLLGILFNRSRGVDHA</sequence>
<organism evidence="7 8">
    <name type="scientific">Piscibacillus salipiscarius</name>
    <dbReference type="NCBI Taxonomy" id="299480"/>
    <lineage>
        <taxon>Bacteria</taxon>
        <taxon>Bacillati</taxon>
        <taxon>Bacillota</taxon>
        <taxon>Bacilli</taxon>
        <taxon>Bacillales</taxon>
        <taxon>Bacillaceae</taxon>
        <taxon>Piscibacillus</taxon>
    </lineage>
</organism>
<evidence type="ECO:0000256" key="1">
    <source>
        <dbReference type="ARBA" id="ARBA00004141"/>
    </source>
</evidence>
<accession>A0ABW5QBM9</accession>
<gene>
    <name evidence="7" type="ORF">ACFSW4_09925</name>
</gene>
<name>A0ABW5QBM9_9BACI</name>
<dbReference type="InterPro" id="IPR007016">
    <property type="entry name" value="O-antigen_ligase-rel_domated"/>
</dbReference>
<dbReference type="PANTHER" id="PTHR37422">
    <property type="entry name" value="TEICHURONIC ACID BIOSYNTHESIS PROTEIN TUAE"/>
    <property type="match status" value="1"/>
</dbReference>
<feature type="transmembrane region" description="Helical" evidence="5">
    <location>
        <begin position="414"/>
        <end position="432"/>
    </location>
</feature>
<dbReference type="Pfam" id="PF04932">
    <property type="entry name" value="Wzy_C"/>
    <property type="match status" value="1"/>
</dbReference>
<feature type="transmembrane region" description="Helical" evidence="5">
    <location>
        <begin position="229"/>
        <end position="250"/>
    </location>
</feature>
<feature type="transmembrane region" description="Helical" evidence="5">
    <location>
        <begin position="113"/>
        <end position="131"/>
    </location>
</feature>
<dbReference type="PANTHER" id="PTHR37422:SF13">
    <property type="entry name" value="LIPOPOLYSACCHARIDE BIOSYNTHESIS PROTEIN PA4999-RELATED"/>
    <property type="match status" value="1"/>
</dbReference>
<keyword evidence="8" id="KW-1185">Reference proteome</keyword>
<evidence type="ECO:0000256" key="2">
    <source>
        <dbReference type="ARBA" id="ARBA00022692"/>
    </source>
</evidence>
<feature type="transmembrane region" description="Helical" evidence="5">
    <location>
        <begin position="379"/>
        <end position="402"/>
    </location>
</feature>
<protein>
    <submittedName>
        <fullName evidence="7">O-antigen ligase family protein</fullName>
    </submittedName>
</protein>
<proteinExistence type="predicted"/>
<feature type="transmembrane region" description="Helical" evidence="5">
    <location>
        <begin position="137"/>
        <end position="156"/>
    </location>
</feature>
<evidence type="ECO:0000313" key="8">
    <source>
        <dbReference type="Proteomes" id="UP001597452"/>
    </source>
</evidence>
<evidence type="ECO:0000313" key="7">
    <source>
        <dbReference type="EMBL" id="MFD2639182.1"/>
    </source>
</evidence>
<comment type="subcellular location">
    <subcellularLocation>
        <location evidence="1">Membrane</location>
        <topology evidence="1">Multi-pass membrane protein</topology>
    </subcellularLocation>
</comment>
<evidence type="ECO:0000256" key="4">
    <source>
        <dbReference type="ARBA" id="ARBA00023136"/>
    </source>
</evidence>
<feature type="transmembrane region" description="Helical" evidence="5">
    <location>
        <begin position="257"/>
        <end position="276"/>
    </location>
</feature>
<keyword evidence="2 5" id="KW-0812">Transmembrane</keyword>
<feature type="transmembrane region" description="Helical" evidence="5">
    <location>
        <begin position="12"/>
        <end position="38"/>
    </location>
</feature>
<reference evidence="8" key="1">
    <citation type="journal article" date="2019" name="Int. J. Syst. Evol. Microbiol.">
        <title>The Global Catalogue of Microorganisms (GCM) 10K type strain sequencing project: providing services to taxonomists for standard genome sequencing and annotation.</title>
        <authorList>
            <consortium name="The Broad Institute Genomics Platform"/>
            <consortium name="The Broad Institute Genome Sequencing Center for Infectious Disease"/>
            <person name="Wu L."/>
            <person name="Ma J."/>
        </authorList>
    </citation>
    <scope>NUCLEOTIDE SEQUENCE [LARGE SCALE GENOMIC DNA]</scope>
    <source>
        <strain evidence="8">TISTR 1571</strain>
    </source>
</reference>
<keyword evidence="7" id="KW-0436">Ligase</keyword>
<dbReference type="GO" id="GO:0016874">
    <property type="term" value="F:ligase activity"/>
    <property type="evidence" value="ECO:0007669"/>
    <property type="project" value="UniProtKB-KW"/>
</dbReference>
<feature type="domain" description="O-antigen ligase-related" evidence="6">
    <location>
        <begin position="223"/>
        <end position="395"/>
    </location>
</feature>
<dbReference type="Proteomes" id="UP001597452">
    <property type="component" value="Unassembled WGS sequence"/>
</dbReference>
<evidence type="ECO:0000259" key="6">
    <source>
        <dbReference type="Pfam" id="PF04932"/>
    </source>
</evidence>
<evidence type="ECO:0000256" key="5">
    <source>
        <dbReference type="SAM" id="Phobius"/>
    </source>
</evidence>
<comment type="caution">
    <text evidence="7">The sequence shown here is derived from an EMBL/GenBank/DDBJ whole genome shotgun (WGS) entry which is preliminary data.</text>
</comment>
<feature type="transmembrane region" description="Helical" evidence="5">
    <location>
        <begin position="50"/>
        <end position="69"/>
    </location>
</feature>
<keyword evidence="3 5" id="KW-1133">Transmembrane helix</keyword>
<feature type="transmembrane region" description="Helical" evidence="5">
    <location>
        <begin position="84"/>
        <end position="101"/>
    </location>
</feature>
<dbReference type="EMBL" id="JBHUMZ010000021">
    <property type="protein sequence ID" value="MFD2639182.1"/>
    <property type="molecule type" value="Genomic_DNA"/>
</dbReference>
<keyword evidence="4 5" id="KW-0472">Membrane</keyword>